<organism evidence="1 2">
    <name type="scientific">Botrytis fragariae</name>
    <dbReference type="NCBI Taxonomy" id="1964551"/>
    <lineage>
        <taxon>Eukaryota</taxon>
        <taxon>Fungi</taxon>
        <taxon>Dikarya</taxon>
        <taxon>Ascomycota</taxon>
        <taxon>Pezizomycotina</taxon>
        <taxon>Leotiomycetes</taxon>
        <taxon>Helotiales</taxon>
        <taxon>Sclerotiniaceae</taxon>
        <taxon>Botrytis</taxon>
    </lineage>
</organism>
<gene>
    <name evidence="1" type="ORF">Bfra_006020</name>
</gene>
<protein>
    <submittedName>
        <fullName evidence="1">Uncharacterized protein</fullName>
    </submittedName>
</protein>
<dbReference type="OrthoDB" id="10380640at2759"/>
<evidence type="ECO:0000313" key="1">
    <source>
        <dbReference type="EMBL" id="KAF5872658.1"/>
    </source>
</evidence>
<accession>A0A8H6EHR5</accession>
<proteinExistence type="predicted"/>
<comment type="caution">
    <text evidence="1">The sequence shown here is derived from an EMBL/GenBank/DDBJ whole genome shotgun (WGS) entry which is preliminary data.</text>
</comment>
<dbReference type="GeneID" id="59260086"/>
<dbReference type="RefSeq" id="XP_037191604.1">
    <property type="nucleotide sequence ID" value="XM_037336394.1"/>
</dbReference>
<sequence length="124" mass="13884">MAQLRAVPIDVQQNLLSVKNHHVEGLPLVQESSKISHLGIIPLSIMPEFGQVLRSGFGVIKIAVSLGYCATNNLTTFNISGNGINDYNTDNDPETLRFGTETQFHYRYMRQVFKDTFSKKIGLQ</sequence>
<reference evidence="1 2" key="1">
    <citation type="journal article" date="2020" name="Phytopathology">
        <title>A high-quality genome resource of Botrytis fragariae, a new and rapidly spreading fungal pathogen causing strawberry gray mold in the U.S.A.</title>
        <authorList>
            <person name="Wu Y."/>
            <person name="Saski C.A."/>
            <person name="Schnabel G."/>
            <person name="Xiao S."/>
            <person name="Hu M."/>
        </authorList>
    </citation>
    <scope>NUCLEOTIDE SEQUENCE [LARGE SCALE GENOMIC DNA]</scope>
    <source>
        <strain evidence="1 2">BVB16</strain>
    </source>
</reference>
<dbReference type="EMBL" id="JABFCT010000010">
    <property type="protein sequence ID" value="KAF5872658.1"/>
    <property type="molecule type" value="Genomic_DNA"/>
</dbReference>
<dbReference type="Proteomes" id="UP000531561">
    <property type="component" value="Unassembled WGS sequence"/>
</dbReference>
<dbReference type="AlphaFoldDB" id="A0A8H6EHR5"/>
<keyword evidence="2" id="KW-1185">Reference proteome</keyword>
<name>A0A8H6EHR5_9HELO</name>
<evidence type="ECO:0000313" key="2">
    <source>
        <dbReference type="Proteomes" id="UP000531561"/>
    </source>
</evidence>